<dbReference type="Proteomes" id="UP000077002">
    <property type="component" value="Unassembled WGS sequence"/>
</dbReference>
<sequence>MSGTLAVVSQSGSSISFFDLRSGERTAYMPDLIPEPHELVFDGKRKVMYCSHAYHHGHFWSHGDNGHQISVIDPDKKEVIDVIETKPALGPHGLVLDAERDILWYSYEVHETGSSGGIVGIDLETRKVIKQVGSSTKTHWFVVTPDGKKAFTCNKTAPFISVLDLENQQMIGRIETPKGTEECSISLDGKHAYFPTPGTQLGKAQENPEVLVIDTATDKIVSRIPLDYPAQSTYVTGNGKILVGEYLSPDGSAIEGRLAVYDPDSHTLVGATKIGGMPLTLRASADGELGFTANILAGTVSVIKMSGMEVLKELVVDTERSKSSNLCQGAHGMVYFP</sequence>
<reference evidence="1 2" key="1">
    <citation type="submission" date="2016-03" db="EMBL/GenBank/DDBJ databases">
        <title>Draft genome sequence of the Fonsecaea monophora CBS 269.37.</title>
        <authorList>
            <person name="Bombassaro A."/>
            <person name="Vinicius W.A."/>
            <person name="De Hoog S."/>
            <person name="Sun J."/>
            <person name="Souza E.M."/>
            <person name="Raittz R.T."/>
            <person name="Costa F."/>
            <person name="Leao A.C."/>
            <person name="Tadra-Sfeir M.Z."/>
            <person name="Baura V."/>
            <person name="Balsanelli E."/>
            <person name="Pedrosa F.O."/>
            <person name="Moreno L.F."/>
            <person name="Steffens M.B."/>
            <person name="Xi L."/>
            <person name="Bocca A.L."/>
            <person name="Felipe M.S."/>
            <person name="Teixeira M."/>
            <person name="Telles Filho F.Q."/>
            <person name="Azevedo C.M."/>
            <person name="Gomes R."/>
            <person name="Vicente V.A."/>
        </authorList>
    </citation>
    <scope>NUCLEOTIDE SEQUENCE [LARGE SCALE GENOMIC DNA]</scope>
    <source>
        <strain evidence="1 2">CBS 269.37</strain>
    </source>
</reference>
<evidence type="ECO:0000313" key="2">
    <source>
        <dbReference type="Proteomes" id="UP000077002"/>
    </source>
</evidence>
<dbReference type="InterPro" id="IPR015943">
    <property type="entry name" value="WD40/YVTN_repeat-like_dom_sf"/>
</dbReference>
<evidence type="ECO:0000313" key="1">
    <source>
        <dbReference type="EMBL" id="OAG35520.1"/>
    </source>
</evidence>
<dbReference type="InterPro" id="IPR011048">
    <property type="entry name" value="Haem_d1_sf"/>
</dbReference>
<dbReference type="PANTHER" id="PTHR47197:SF3">
    <property type="entry name" value="DIHYDRO-HEME D1 DEHYDROGENASE"/>
    <property type="match status" value="1"/>
</dbReference>
<dbReference type="InterPro" id="IPR051200">
    <property type="entry name" value="Host-pathogen_enzymatic-act"/>
</dbReference>
<keyword evidence="2" id="KW-1185">Reference proteome</keyword>
<organism evidence="1 2">
    <name type="scientific">Fonsecaea monophora</name>
    <dbReference type="NCBI Taxonomy" id="254056"/>
    <lineage>
        <taxon>Eukaryota</taxon>
        <taxon>Fungi</taxon>
        <taxon>Dikarya</taxon>
        <taxon>Ascomycota</taxon>
        <taxon>Pezizomycotina</taxon>
        <taxon>Eurotiomycetes</taxon>
        <taxon>Chaetothyriomycetidae</taxon>
        <taxon>Chaetothyriales</taxon>
        <taxon>Herpotrichiellaceae</taxon>
        <taxon>Fonsecaea</taxon>
    </lineage>
</organism>
<dbReference type="RefSeq" id="XP_022507472.1">
    <property type="nucleotide sequence ID" value="XM_022660249.1"/>
</dbReference>
<comment type="caution">
    <text evidence="1">The sequence shown here is derived from an EMBL/GenBank/DDBJ whole genome shotgun (WGS) entry which is preliminary data.</text>
</comment>
<protein>
    <recommendedName>
        <fullName evidence="3">SMP-30/Gluconolactonase/LRE-like region domain-containing protein</fullName>
    </recommendedName>
</protein>
<dbReference type="AlphaFoldDB" id="A0A177EW50"/>
<dbReference type="SUPFAM" id="SSF51004">
    <property type="entry name" value="C-terminal (heme d1) domain of cytochrome cd1-nitrite reductase"/>
    <property type="match status" value="1"/>
</dbReference>
<dbReference type="Gene3D" id="2.130.10.10">
    <property type="entry name" value="YVTN repeat-like/Quinoprotein amine dehydrogenase"/>
    <property type="match status" value="3"/>
</dbReference>
<dbReference type="PANTHER" id="PTHR47197">
    <property type="entry name" value="PROTEIN NIRF"/>
    <property type="match status" value="1"/>
</dbReference>
<proteinExistence type="predicted"/>
<gene>
    <name evidence="1" type="ORF">AYO21_10328</name>
</gene>
<evidence type="ECO:0008006" key="3">
    <source>
        <dbReference type="Google" id="ProtNLM"/>
    </source>
</evidence>
<name>A0A177EW50_9EURO</name>
<dbReference type="GeneID" id="34605450"/>
<dbReference type="EMBL" id="LVKK01000116">
    <property type="protein sequence ID" value="OAG35520.1"/>
    <property type="molecule type" value="Genomic_DNA"/>
</dbReference>
<accession>A0A177EW50</accession>
<dbReference type="OrthoDB" id="3875785at2759"/>